<keyword evidence="2" id="KW-1003">Cell membrane</keyword>
<accession>A0A0V7ZRL0</accession>
<keyword evidence="8" id="KW-1185">Reference proteome</keyword>
<dbReference type="EMBL" id="LMTZ01000089">
    <property type="protein sequence ID" value="KST67285.1"/>
    <property type="molecule type" value="Genomic_DNA"/>
</dbReference>
<name>A0A0V7ZRL0_9CYAN</name>
<dbReference type="AlphaFoldDB" id="A0A0V7ZRL0"/>
<feature type="transmembrane region" description="Helical" evidence="6">
    <location>
        <begin position="63"/>
        <end position="87"/>
    </location>
</feature>
<keyword evidence="5 6" id="KW-0472">Membrane</keyword>
<reference evidence="7 8" key="1">
    <citation type="journal article" date="2015" name="Genome Announc.">
        <title>Draft Genome of the Euendolithic (true boring) Cyanobacterium Mastigocoleus testarum strain BC008.</title>
        <authorList>
            <person name="Guida B.S."/>
            <person name="Garcia-Pichel F."/>
        </authorList>
    </citation>
    <scope>NUCLEOTIDE SEQUENCE [LARGE SCALE GENOMIC DNA]</scope>
    <source>
        <strain evidence="7 8">BC008</strain>
    </source>
</reference>
<dbReference type="RefSeq" id="WP_027845947.1">
    <property type="nucleotide sequence ID" value="NZ_LMTZ01000089.1"/>
</dbReference>
<evidence type="ECO:0000313" key="7">
    <source>
        <dbReference type="EMBL" id="KST67285.1"/>
    </source>
</evidence>
<dbReference type="InterPro" id="IPR005495">
    <property type="entry name" value="LptG/LptF_permease"/>
</dbReference>
<dbReference type="PANTHER" id="PTHR33529">
    <property type="entry name" value="SLR0882 PROTEIN-RELATED"/>
    <property type="match status" value="1"/>
</dbReference>
<evidence type="ECO:0000256" key="4">
    <source>
        <dbReference type="ARBA" id="ARBA00022989"/>
    </source>
</evidence>
<feature type="transmembrane region" description="Helical" evidence="6">
    <location>
        <begin position="338"/>
        <end position="359"/>
    </location>
</feature>
<gene>
    <name evidence="7" type="ORF">BC008_29295</name>
</gene>
<dbReference type="OrthoDB" id="512263at2"/>
<evidence type="ECO:0000256" key="1">
    <source>
        <dbReference type="ARBA" id="ARBA00004651"/>
    </source>
</evidence>
<dbReference type="GO" id="GO:0015920">
    <property type="term" value="P:lipopolysaccharide transport"/>
    <property type="evidence" value="ECO:0007669"/>
    <property type="project" value="TreeGrafter"/>
</dbReference>
<evidence type="ECO:0000256" key="2">
    <source>
        <dbReference type="ARBA" id="ARBA00022475"/>
    </source>
</evidence>
<evidence type="ECO:0000313" key="8">
    <source>
        <dbReference type="Proteomes" id="UP000053372"/>
    </source>
</evidence>
<keyword evidence="3 6" id="KW-0812">Transmembrane</keyword>
<comment type="caution">
    <text evidence="7">The sequence shown here is derived from an EMBL/GenBank/DDBJ whole genome shotgun (WGS) entry which is preliminary data.</text>
</comment>
<keyword evidence="4 6" id="KW-1133">Transmembrane helix</keyword>
<evidence type="ECO:0000256" key="6">
    <source>
        <dbReference type="SAM" id="Phobius"/>
    </source>
</evidence>
<protein>
    <recommendedName>
        <fullName evidence="9">Permease</fullName>
    </recommendedName>
</protein>
<dbReference type="GO" id="GO:0043190">
    <property type="term" value="C:ATP-binding cassette (ABC) transporter complex"/>
    <property type="evidence" value="ECO:0007669"/>
    <property type="project" value="TreeGrafter"/>
</dbReference>
<evidence type="ECO:0000256" key="3">
    <source>
        <dbReference type="ARBA" id="ARBA00022692"/>
    </source>
</evidence>
<dbReference type="Proteomes" id="UP000053372">
    <property type="component" value="Unassembled WGS sequence"/>
</dbReference>
<sequence length="402" mass="46811">MHQIIKSIYFKFNILDAYLIKKLVPSFIFSIIICSTVAELVGISFEQFKFIFERDLTWSISFYIHLLKIPSFIVIAIPYAILLSTLFTYSQISRSSEVIALQSFGISLYRLTLPALVLAIIASIMMFEINEIIVPYLNYKTAIILEREMNIDRNQLDKYNKKNIFYAEYNNKLNNSQKLQEINFFIYAEKFDGEKILNLTILNFIDNKLREIIICKSGKWHENEKKWQLSDGEKNILTGDGNFGDRVKFETLTINNISKNLWNYVNFNRDPREMNIYQLSEKLKIINNVGNIKEIIKLKMAIYQRYTNLFTCTIFALVGFSAGIFARPINQITNKNRSFELVIFAIIIHYTLNFIVNALCLSEKIPVAFGVWIPNLALLVISVFVLEQKTRSLSINIKLLDR</sequence>
<proteinExistence type="predicted"/>
<feature type="transmembrane region" description="Helical" evidence="6">
    <location>
        <begin position="365"/>
        <end position="386"/>
    </location>
</feature>
<organism evidence="7 8">
    <name type="scientific">Mastigocoleus testarum BC008</name>
    <dbReference type="NCBI Taxonomy" id="371196"/>
    <lineage>
        <taxon>Bacteria</taxon>
        <taxon>Bacillati</taxon>
        <taxon>Cyanobacteriota</taxon>
        <taxon>Cyanophyceae</taxon>
        <taxon>Nostocales</taxon>
        <taxon>Hapalosiphonaceae</taxon>
        <taxon>Mastigocoleus</taxon>
    </lineage>
</organism>
<feature type="transmembrane region" description="Helical" evidence="6">
    <location>
        <begin position="108"/>
        <end position="127"/>
    </location>
</feature>
<feature type="transmembrane region" description="Helical" evidence="6">
    <location>
        <begin position="306"/>
        <end position="326"/>
    </location>
</feature>
<evidence type="ECO:0008006" key="9">
    <source>
        <dbReference type="Google" id="ProtNLM"/>
    </source>
</evidence>
<feature type="transmembrane region" description="Helical" evidence="6">
    <location>
        <begin position="23"/>
        <end position="43"/>
    </location>
</feature>
<evidence type="ECO:0000256" key="5">
    <source>
        <dbReference type="ARBA" id="ARBA00023136"/>
    </source>
</evidence>
<dbReference type="PANTHER" id="PTHR33529:SF6">
    <property type="entry name" value="YJGP_YJGQ FAMILY PERMEASE"/>
    <property type="match status" value="1"/>
</dbReference>
<dbReference type="Pfam" id="PF03739">
    <property type="entry name" value="LptF_LptG"/>
    <property type="match status" value="1"/>
</dbReference>
<comment type="subcellular location">
    <subcellularLocation>
        <location evidence="1">Cell membrane</location>
        <topology evidence="1">Multi-pass membrane protein</topology>
    </subcellularLocation>
</comment>